<comment type="caution">
    <text evidence="2">The sequence shown here is derived from an EMBL/GenBank/DDBJ whole genome shotgun (WGS) entry which is preliminary data.</text>
</comment>
<accession>A0A5B7I5T0</accession>
<evidence type="ECO:0000313" key="2">
    <source>
        <dbReference type="EMBL" id="MPC79940.1"/>
    </source>
</evidence>
<sequence length="125" mass="13780">MTTTTITTTTTTTTTITTFSQTKQVRIAQNVIQLLETSRRTAGKETGRPLSNFAPSSPSLISFCNNKNHSSFPASCGLEPIQSGSIRTPGGTTLFSLRSRSLYDLIIWRSLAYLFFSLIRLINNI</sequence>
<name>A0A5B7I5T0_PORTR</name>
<dbReference type="Proteomes" id="UP000324222">
    <property type="component" value="Unassembled WGS sequence"/>
</dbReference>
<dbReference type="EMBL" id="VSRR010052518">
    <property type="protein sequence ID" value="MPC79940.1"/>
    <property type="molecule type" value="Genomic_DNA"/>
</dbReference>
<proteinExistence type="predicted"/>
<keyword evidence="3" id="KW-1185">Reference proteome</keyword>
<keyword evidence="1" id="KW-1133">Transmembrane helix</keyword>
<organism evidence="2 3">
    <name type="scientific">Portunus trituberculatus</name>
    <name type="common">Swimming crab</name>
    <name type="synonym">Neptunus trituberculatus</name>
    <dbReference type="NCBI Taxonomy" id="210409"/>
    <lineage>
        <taxon>Eukaryota</taxon>
        <taxon>Metazoa</taxon>
        <taxon>Ecdysozoa</taxon>
        <taxon>Arthropoda</taxon>
        <taxon>Crustacea</taxon>
        <taxon>Multicrustacea</taxon>
        <taxon>Malacostraca</taxon>
        <taxon>Eumalacostraca</taxon>
        <taxon>Eucarida</taxon>
        <taxon>Decapoda</taxon>
        <taxon>Pleocyemata</taxon>
        <taxon>Brachyura</taxon>
        <taxon>Eubrachyura</taxon>
        <taxon>Portunoidea</taxon>
        <taxon>Portunidae</taxon>
        <taxon>Portuninae</taxon>
        <taxon>Portunus</taxon>
    </lineage>
</organism>
<dbReference type="AlphaFoldDB" id="A0A5B7I5T0"/>
<reference evidence="2 3" key="1">
    <citation type="submission" date="2019-05" db="EMBL/GenBank/DDBJ databases">
        <title>Another draft genome of Portunus trituberculatus and its Hox gene families provides insights of decapod evolution.</title>
        <authorList>
            <person name="Jeong J.-H."/>
            <person name="Song I."/>
            <person name="Kim S."/>
            <person name="Choi T."/>
            <person name="Kim D."/>
            <person name="Ryu S."/>
            <person name="Kim W."/>
        </authorList>
    </citation>
    <scope>NUCLEOTIDE SEQUENCE [LARGE SCALE GENOMIC DNA]</scope>
    <source>
        <tissue evidence="2">Muscle</tissue>
    </source>
</reference>
<gene>
    <name evidence="2" type="ORF">E2C01_074498</name>
</gene>
<feature type="transmembrane region" description="Helical" evidence="1">
    <location>
        <begin position="102"/>
        <end position="122"/>
    </location>
</feature>
<protein>
    <submittedName>
        <fullName evidence="2">Uncharacterized protein</fullName>
    </submittedName>
</protein>
<keyword evidence="1" id="KW-0812">Transmembrane</keyword>
<evidence type="ECO:0000313" key="3">
    <source>
        <dbReference type="Proteomes" id="UP000324222"/>
    </source>
</evidence>
<keyword evidence="1" id="KW-0472">Membrane</keyword>
<evidence type="ECO:0000256" key="1">
    <source>
        <dbReference type="SAM" id="Phobius"/>
    </source>
</evidence>